<proteinExistence type="inferred from homology"/>
<dbReference type="PANTHER" id="PTHR22911">
    <property type="entry name" value="ACYL-MALONYL CONDENSING ENZYME-RELATED"/>
    <property type="match status" value="1"/>
</dbReference>
<evidence type="ECO:0000256" key="5">
    <source>
        <dbReference type="ARBA" id="ARBA00023136"/>
    </source>
</evidence>
<accession>A0A964DYQ9</accession>
<feature type="transmembrane region" description="Helical" evidence="6">
    <location>
        <begin position="21"/>
        <end position="47"/>
    </location>
</feature>
<feature type="transmembrane region" description="Helical" evidence="6">
    <location>
        <begin position="250"/>
        <end position="269"/>
    </location>
</feature>
<keyword evidence="3 6" id="KW-0812">Transmembrane</keyword>
<comment type="caution">
    <text evidence="8">The sequence shown here is derived from an EMBL/GenBank/DDBJ whole genome shotgun (WGS) entry which is preliminary data.</text>
</comment>
<organism evidence="8 9">
    <name type="scientific">Acidisoma silvae</name>
    <dbReference type="NCBI Taxonomy" id="2802396"/>
    <lineage>
        <taxon>Bacteria</taxon>
        <taxon>Pseudomonadati</taxon>
        <taxon>Pseudomonadota</taxon>
        <taxon>Alphaproteobacteria</taxon>
        <taxon>Acetobacterales</taxon>
        <taxon>Acidocellaceae</taxon>
        <taxon>Acidisoma</taxon>
    </lineage>
</organism>
<evidence type="ECO:0000256" key="3">
    <source>
        <dbReference type="ARBA" id="ARBA00022692"/>
    </source>
</evidence>
<reference evidence="8" key="2">
    <citation type="submission" date="2021-01" db="EMBL/GenBank/DDBJ databases">
        <authorList>
            <person name="Mieszkin S."/>
            <person name="Pouder E."/>
            <person name="Alain K."/>
        </authorList>
    </citation>
    <scope>NUCLEOTIDE SEQUENCE</scope>
    <source>
        <strain evidence="8">HW T2.11</strain>
    </source>
</reference>
<keyword evidence="9" id="KW-1185">Reference proteome</keyword>
<evidence type="ECO:0000313" key="8">
    <source>
        <dbReference type="EMBL" id="MCB8875312.1"/>
    </source>
</evidence>
<evidence type="ECO:0000259" key="7">
    <source>
        <dbReference type="Pfam" id="PF00892"/>
    </source>
</evidence>
<feature type="domain" description="EamA" evidence="7">
    <location>
        <begin position="164"/>
        <end position="287"/>
    </location>
</feature>
<feature type="transmembrane region" description="Helical" evidence="6">
    <location>
        <begin position="108"/>
        <end position="130"/>
    </location>
</feature>
<dbReference type="Pfam" id="PF00892">
    <property type="entry name" value="EamA"/>
    <property type="match status" value="2"/>
</dbReference>
<comment type="subcellular location">
    <subcellularLocation>
        <location evidence="1">Membrane</location>
        <topology evidence="1">Multi-pass membrane protein</topology>
    </subcellularLocation>
</comment>
<feature type="transmembrane region" description="Helical" evidence="6">
    <location>
        <begin position="137"/>
        <end position="155"/>
    </location>
</feature>
<dbReference type="Proteomes" id="UP000708298">
    <property type="component" value="Unassembled WGS sequence"/>
</dbReference>
<dbReference type="InterPro" id="IPR037185">
    <property type="entry name" value="EmrE-like"/>
</dbReference>
<dbReference type="AlphaFoldDB" id="A0A964DYQ9"/>
<sequence length="304" mass="32745">MGVATSIAAWRNRLERSSTGTGLILVLISYTAFALHDALVKILVAHFDAPQILFMRSLTVVVLCLAIGGRSVVTRGLFSPMRNKLLVRAGLTFVAWLLYYSAGRYLGLAQMITIYFASPLIIAVMAGPLLGERVTPMRWVALGIGFVGVLLAARPHGSSPLLPAISVALAAVIWAYAMILMRQVSKELRGWDQVFVIAMLFLICCGAMMPFIWKTPDLGQLALMLGLGLLSTAAQLLLIEGVKLAQASVIAPMEFSGLLWSFVFGYLIFGDIPAVGVFLGAALILISGGMVVLTELRVGRQHRA</sequence>
<gene>
    <name evidence="8" type="ORF">ASILVAE211_08985</name>
</gene>
<dbReference type="RefSeq" id="WP_227320974.1">
    <property type="nucleotide sequence ID" value="NZ_JAESVB010000003.1"/>
</dbReference>
<evidence type="ECO:0000256" key="6">
    <source>
        <dbReference type="SAM" id="Phobius"/>
    </source>
</evidence>
<dbReference type="InterPro" id="IPR000620">
    <property type="entry name" value="EamA_dom"/>
</dbReference>
<name>A0A964DYQ9_9PROT</name>
<feature type="transmembrane region" description="Helical" evidence="6">
    <location>
        <begin position="193"/>
        <end position="213"/>
    </location>
</feature>
<feature type="transmembrane region" description="Helical" evidence="6">
    <location>
        <begin position="219"/>
        <end position="238"/>
    </location>
</feature>
<reference evidence="8" key="1">
    <citation type="journal article" date="2021" name="Microorganisms">
        <title>Acidisoma silvae sp. nov. and Acidisomacellulosilytica sp. nov., Two Acidophilic Bacteria Isolated from Decaying Wood, Hydrolyzing Cellulose and Producing Poly-3-hydroxybutyrate.</title>
        <authorList>
            <person name="Mieszkin S."/>
            <person name="Pouder E."/>
            <person name="Uroz S."/>
            <person name="Simon-Colin C."/>
            <person name="Alain K."/>
        </authorList>
    </citation>
    <scope>NUCLEOTIDE SEQUENCE</scope>
    <source>
        <strain evidence="8">HW T2.11</strain>
    </source>
</reference>
<evidence type="ECO:0000256" key="1">
    <source>
        <dbReference type="ARBA" id="ARBA00004141"/>
    </source>
</evidence>
<comment type="similarity">
    <text evidence="2">Belongs to the drug/metabolite transporter (DMT) superfamily. 10 TMS drug/metabolite exporter (DME) (TC 2.A.7.3) family.</text>
</comment>
<dbReference type="GO" id="GO:0016020">
    <property type="term" value="C:membrane"/>
    <property type="evidence" value="ECO:0007669"/>
    <property type="project" value="UniProtKB-SubCell"/>
</dbReference>
<dbReference type="EMBL" id="JAESVB010000003">
    <property type="protein sequence ID" value="MCB8875312.1"/>
    <property type="molecule type" value="Genomic_DNA"/>
</dbReference>
<feature type="domain" description="EamA" evidence="7">
    <location>
        <begin position="21"/>
        <end position="152"/>
    </location>
</feature>
<protein>
    <submittedName>
        <fullName evidence="8">DMT family transporter</fullName>
    </submittedName>
</protein>
<feature type="transmembrane region" description="Helical" evidence="6">
    <location>
        <begin position="85"/>
        <end position="102"/>
    </location>
</feature>
<keyword evidence="5 6" id="KW-0472">Membrane</keyword>
<evidence type="ECO:0000313" key="9">
    <source>
        <dbReference type="Proteomes" id="UP000708298"/>
    </source>
</evidence>
<evidence type="ECO:0000256" key="2">
    <source>
        <dbReference type="ARBA" id="ARBA00009853"/>
    </source>
</evidence>
<feature type="transmembrane region" description="Helical" evidence="6">
    <location>
        <begin position="161"/>
        <end position="181"/>
    </location>
</feature>
<keyword evidence="4 6" id="KW-1133">Transmembrane helix</keyword>
<dbReference type="PANTHER" id="PTHR22911:SF6">
    <property type="entry name" value="SOLUTE CARRIER FAMILY 35 MEMBER G1"/>
    <property type="match status" value="1"/>
</dbReference>
<feature type="transmembrane region" description="Helical" evidence="6">
    <location>
        <begin position="275"/>
        <end position="293"/>
    </location>
</feature>
<feature type="transmembrane region" description="Helical" evidence="6">
    <location>
        <begin position="53"/>
        <end position="73"/>
    </location>
</feature>
<evidence type="ECO:0000256" key="4">
    <source>
        <dbReference type="ARBA" id="ARBA00022989"/>
    </source>
</evidence>
<dbReference type="SUPFAM" id="SSF103481">
    <property type="entry name" value="Multidrug resistance efflux transporter EmrE"/>
    <property type="match status" value="2"/>
</dbReference>